<organism evidence="1 2">
    <name type="scientific">Alsobacter soli</name>
    <dbReference type="NCBI Taxonomy" id="2109933"/>
    <lineage>
        <taxon>Bacteria</taxon>
        <taxon>Pseudomonadati</taxon>
        <taxon>Pseudomonadota</taxon>
        <taxon>Alphaproteobacteria</taxon>
        <taxon>Hyphomicrobiales</taxon>
        <taxon>Alsobacteraceae</taxon>
        <taxon>Alsobacter</taxon>
    </lineage>
</organism>
<dbReference type="SUPFAM" id="SSF53474">
    <property type="entry name" value="alpha/beta-Hydrolases"/>
    <property type="match status" value="1"/>
</dbReference>
<sequence length="191" mass="20903">MAGALDAFTILVLPGWHGSGPEHWQWQWERAFPAFRRVEQDDWDRPVYAAWLARLQAAVRQAGKPVVLVGHSLGTSLTMLFALRDGAPELVRKVAGAFLVAPTDRDVRDGIPDGPVGFAPMILQPLPFPSMLVASDDDEFVTIERARVFAQAWGSRLVEVGRRGHIGSAANLGLWPEGLVLFGEFVGGLPR</sequence>
<dbReference type="EMBL" id="PVZS01000030">
    <property type="protein sequence ID" value="PSC03171.1"/>
    <property type="molecule type" value="Genomic_DNA"/>
</dbReference>
<dbReference type="Pfam" id="PF06821">
    <property type="entry name" value="Ser_hydrolase"/>
    <property type="match status" value="1"/>
</dbReference>
<accession>A0A2T1HNJ9</accession>
<comment type="caution">
    <text evidence="1">The sequence shown here is derived from an EMBL/GenBank/DDBJ whole genome shotgun (WGS) entry which is preliminary data.</text>
</comment>
<evidence type="ECO:0000313" key="2">
    <source>
        <dbReference type="Proteomes" id="UP000239772"/>
    </source>
</evidence>
<dbReference type="InterPro" id="IPR010662">
    <property type="entry name" value="RBBP9/YdeN"/>
</dbReference>
<dbReference type="InterPro" id="IPR029058">
    <property type="entry name" value="AB_hydrolase_fold"/>
</dbReference>
<dbReference type="RefSeq" id="WP_106339359.1">
    <property type="nucleotide sequence ID" value="NZ_PVZS01000030.1"/>
</dbReference>
<keyword evidence="1" id="KW-0378">Hydrolase</keyword>
<evidence type="ECO:0000313" key="1">
    <source>
        <dbReference type="EMBL" id="PSC03171.1"/>
    </source>
</evidence>
<dbReference type="AlphaFoldDB" id="A0A2T1HNJ9"/>
<reference evidence="2" key="1">
    <citation type="submission" date="2018-03" db="EMBL/GenBank/DDBJ databases">
        <authorList>
            <person name="Sun L."/>
            <person name="Liu H."/>
            <person name="Chen W."/>
            <person name="Huang K."/>
            <person name="Liu W."/>
            <person name="Gao X."/>
        </authorList>
    </citation>
    <scope>NUCLEOTIDE SEQUENCE [LARGE SCALE GENOMIC DNA]</scope>
    <source>
        <strain evidence="2">SH9</strain>
    </source>
</reference>
<dbReference type="GO" id="GO:0016787">
    <property type="term" value="F:hydrolase activity"/>
    <property type="evidence" value="ECO:0007669"/>
    <property type="project" value="UniProtKB-KW"/>
</dbReference>
<dbReference type="Proteomes" id="UP000239772">
    <property type="component" value="Unassembled WGS sequence"/>
</dbReference>
<protein>
    <submittedName>
        <fullName evidence="1">Alpha/beta hydrolase</fullName>
    </submittedName>
</protein>
<dbReference type="OrthoDB" id="9804993at2"/>
<gene>
    <name evidence="1" type="ORF">SLNSH_20255</name>
</gene>
<keyword evidence="2" id="KW-1185">Reference proteome</keyword>
<name>A0A2T1HNJ9_9HYPH</name>
<dbReference type="Gene3D" id="3.40.50.1820">
    <property type="entry name" value="alpha/beta hydrolase"/>
    <property type="match status" value="1"/>
</dbReference>
<proteinExistence type="predicted"/>